<sequence length="277" mass="30078">MIMTVCTDDIASLEKEAKEVRKDSLKLIHQAGSGHPGGSLSGADILTALYFGGIMKYDSNNPKDPSRDRFVLSKGHVTGLLYTVLSRAGFFPKEDLAGYRKINSESNLSGHPHPKTPGVEIATGSLGQGLSVANGIALSARLDNLNFKVYCLLGDGELQEGQVWEAAMSAQKFKTNNLVAIVDFNKVAQDNITKDLKDLEPLEEKWASFGWEVIRIDGHNMAEVMGALQKPLDATRPRVIIADTVKGKGVSFMEGKTAWHGVAPGDEDLERALKELE</sequence>
<dbReference type="GO" id="GO:0046872">
    <property type="term" value="F:metal ion binding"/>
    <property type="evidence" value="ECO:0007669"/>
    <property type="project" value="UniProtKB-KW"/>
</dbReference>
<evidence type="ECO:0000256" key="3">
    <source>
        <dbReference type="ARBA" id="ARBA00022679"/>
    </source>
</evidence>
<accession>A0A7T0BZL2</accession>
<dbReference type="InterPro" id="IPR005474">
    <property type="entry name" value="Transketolase_N"/>
</dbReference>
<keyword evidence="4" id="KW-0479">Metal-binding</keyword>
<dbReference type="PANTHER" id="PTHR47514">
    <property type="entry name" value="TRANSKETOLASE N-TERMINAL SECTION-RELATED"/>
    <property type="match status" value="1"/>
</dbReference>
<evidence type="ECO:0000256" key="2">
    <source>
        <dbReference type="ARBA" id="ARBA00007131"/>
    </source>
</evidence>
<dbReference type="AlphaFoldDB" id="A0A7T0BZL2"/>
<dbReference type="PANTHER" id="PTHR47514:SF1">
    <property type="entry name" value="TRANSKETOLASE N-TERMINAL SECTION-RELATED"/>
    <property type="match status" value="1"/>
</dbReference>
<dbReference type="CDD" id="cd02012">
    <property type="entry name" value="TPP_TK"/>
    <property type="match status" value="1"/>
</dbReference>
<comment type="cofactor">
    <cofactor evidence="1">
        <name>thiamine diphosphate</name>
        <dbReference type="ChEBI" id="CHEBI:58937"/>
    </cofactor>
</comment>
<keyword evidence="6" id="KW-0175">Coiled coil</keyword>
<feature type="domain" description="Transketolase N-terminal" evidence="7">
    <location>
        <begin position="17"/>
        <end position="272"/>
    </location>
</feature>
<reference evidence="8 9" key="1">
    <citation type="submission" date="2020-02" db="EMBL/GenBank/DDBJ databases">
        <title>Genomic and physiological characterization of two novel Nitrospinaceae genera.</title>
        <authorList>
            <person name="Mueller A.J."/>
            <person name="Jung M.-Y."/>
            <person name="Strachan C.R."/>
            <person name="Herbold C.W."/>
            <person name="Kirkegaard R.H."/>
            <person name="Daims H."/>
        </authorList>
    </citation>
    <scope>NUCLEOTIDE SEQUENCE [LARGE SCALE GENOMIC DNA]</scope>
    <source>
        <strain evidence="8">EB</strain>
    </source>
</reference>
<gene>
    <name evidence="8" type="ORF">G3M70_16050</name>
</gene>
<dbReference type="InterPro" id="IPR029061">
    <property type="entry name" value="THDP-binding"/>
</dbReference>
<protein>
    <submittedName>
        <fullName evidence="8">Transketolase</fullName>
    </submittedName>
</protein>
<name>A0A7T0BZL2_9BACT</name>
<dbReference type="EMBL" id="CP048685">
    <property type="protein sequence ID" value="QPJ63848.1"/>
    <property type="molecule type" value="Genomic_DNA"/>
</dbReference>
<proteinExistence type="inferred from homology"/>
<dbReference type="InterPro" id="IPR049557">
    <property type="entry name" value="Transketolase_CS"/>
</dbReference>
<keyword evidence="5" id="KW-0786">Thiamine pyrophosphate</keyword>
<keyword evidence="3" id="KW-0808">Transferase</keyword>
<dbReference type="KEGG" id="nli:G3M70_16050"/>
<comment type="similarity">
    <text evidence="2">Belongs to the transketolase family.</text>
</comment>
<dbReference type="Proteomes" id="UP000594688">
    <property type="component" value="Chromosome"/>
</dbReference>
<dbReference type="Gene3D" id="3.40.50.970">
    <property type="match status" value="1"/>
</dbReference>
<dbReference type="SUPFAM" id="SSF52518">
    <property type="entry name" value="Thiamin diphosphate-binding fold (THDP-binding)"/>
    <property type="match status" value="1"/>
</dbReference>
<evidence type="ECO:0000313" key="8">
    <source>
        <dbReference type="EMBL" id="QPJ63848.1"/>
    </source>
</evidence>
<evidence type="ECO:0000256" key="4">
    <source>
        <dbReference type="ARBA" id="ARBA00022723"/>
    </source>
</evidence>
<evidence type="ECO:0000313" key="9">
    <source>
        <dbReference type="Proteomes" id="UP000594688"/>
    </source>
</evidence>
<evidence type="ECO:0000256" key="6">
    <source>
        <dbReference type="SAM" id="Coils"/>
    </source>
</evidence>
<organism evidence="8 9">
    <name type="scientific">Candidatus Nitronauta litoralis</name>
    <dbReference type="NCBI Taxonomy" id="2705533"/>
    <lineage>
        <taxon>Bacteria</taxon>
        <taxon>Pseudomonadati</taxon>
        <taxon>Nitrospinota/Tectimicrobiota group</taxon>
        <taxon>Nitrospinota</taxon>
        <taxon>Nitrospinia</taxon>
        <taxon>Nitrospinales</taxon>
        <taxon>Nitrospinaceae</taxon>
        <taxon>Candidatus Nitronauta</taxon>
    </lineage>
</organism>
<feature type="coiled-coil region" evidence="6">
    <location>
        <begin position="3"/>
        <end position="30"/>
    </location>
</feature>
<evidence type="ECO:0000256" key="5">
    <source>
        <dbReference type="ARBA" id="ARBA00023052"/>
    </source>
</evidence>
<evidence type="ECO:0000256" key="1">
    <source>
        <dbReference type="ARBA" id="ARBA00001964"/>
    </source>
</evidence>
<dbReference type="PROSITE" id="PS00801">
    <property type="entry name" value="TRANSKETOLASE_1"/>
    <property type="match status" value="1"/>
</dbReference>
<dbReference type="GO" id="GO:0016740">
    <property type="term" value="F:transferase activity"/>
    <property type="evidence" value="ECO:0007669"/>
    <property type="project" value="UniProtKB-KW"/>
</dbReference>
<evidence type="ECO:0000259" key="7">
    <source>
        <dbReference type="Pfam" id="PF00456"/>
    </source>
</evidence>
<dbReference type="Pfam" id="PF00456">
    <property type="entry name" value="Transketolase_N"/>
    <property type="match status" value="1"/>
</dbReference>